<dbReference type="EMBL" id="GL732603">
    <property type="protein sequence ID" value="EFX72091.1"/>
    <property type="molecule type" value="Genomic_DNA"/>
</dbReference>
<keyword evidence="3" id="KW-1185">Reference proteome</keyword>
<proteinExistence type="predicted"/>
<dbReference type="InParanoid" id="E9H848"/>
<reference evidence="2 3" key="1">
    <citation type="journal article" date="2011" name="Science">
        <title>The ecoresponsive genome of Daphnia pulex.</title>
        <authorList>
            <person name="Colbourne J.K."/>
            <person name="Pfrender M.E."/>
            <person name="Gilbert D."/>
            <person name="Thomas W.K."/>
            <person name="Tucker A."/>
            <person name="Oakley T.H."/>
            <person name="Tokishita S."/>
            <person name="Aerts A."/>
            <person name="Arnold G.J."/>
            <person name="Basu M.K."/>
            <person name="Bauer D.J."/>
            <person name="Caceres C.E."/>
            <person name="Carmel L."/>
            <person name="Casola C."/>
            <person name="Choi J.H."/>
            <person name="Detter J.C."/>
            <person name="Dong Q."/>
            <person name="Dusheyko S."/>
            <person name="Eads B.D."/>
            <person name="Frohlich T."/>
            <person name="Geiler-Samerotte K.A."/>
            <person name="Gerlach D."/>
            <person name="Hatcher P."/>
            <person name="Jogdeo S."/>
            <person name="Krijgsveld J."/>
            <person name="Kriventseva E.V."/>
            <person name="Kultz D."/>
            <person name="Laforsch C."/>
            <person name="Lindquist E."/>
            <person name="Lopez J."/>
            <person name="Manak J.R."/>
            <person name="Muller J."/>
            <person name="Pangilinan J."/>
            <person name="Patwardhan R.P."/>
            <person name="Pitluck S."/>
            <person name="Pritham E.J."/>
            <person name="Rechtsteiner A."/>
            <person name="Rho M."/>
            <person name="Rogozin I.B."/>
            <person name="Sakarya O."/>
            <person name="Salamov A."/>
            <person name="Schaack S."/>
            <person name="Shapiro H."/>
            <person name="Shiga Y."/>
            <person name="Skalitzky C."/>
            <person name="Smith Z."/>
            <person name="Souvorov A."/>
            <person name="Sung W."/>
            <person name="Tang Z."/>
            <person name="Tsuchiya D."/>
            <person name="Tu H."/>
            <person name="Vos H."/>
            <person name="Wang M."/>
            <person name="Wolf Y.I."/>
            <person name="Yamagata H."/>
            <person name="Yamada T."/>
            <person name="Ye Y."/>
            <person name="Shaw J.R."/>
            <person name="Andrews J."/>
            <person name="Crease T.J."/>
            <person name="Tang H."/>
            <person name="Lucas S.M."/>
            <person name="Robertson H.M."/>
            <person name="Bork P."/>
            <person name="Koonin E.V."/>
            <person name="Zdobnov E.M."/>
            <person name="Grigoriev I.V."/>
            <person name="Lynch M."/>
            <person name="Boore J.L."/>
        </authorList>
    </citation>
    <scope>NUCLEOTIDE SEQUENCE [LARGE SCALE GENOMIC DNA]</scope>
</reference>
<evidence type="ECO:0000313" key="2">
    <source>
        <dbReference type="EMBL" id="EFX72091.1"/>
    </source>
</evidence>
<accession>E9H848</accession>
<organism evidence="2 3">
    <name type="scientific">Daphnia pulex</name>
    <name type="common">Water flea</name>
    <dbReference type="NCBI Taxonomy" id="6669"/>
    <lineage>
        <taxon>Eukaryota</taxon>
        <taxon>Metazoa</taxon>
        <taxon>Ecdysozoa</taxon>
        <taxon>Arthropoda</taxon>
        <taxon>Crustacea</taxon>
        <taxon>Branchiopoda</taxon>
        <taxon>Diplostraca</taxon>
        <taxon>Cladocera</taxon>
        <taxon>Anomopoda</taxon>
        <taxon>Daphniidae</taxon>
        <taxon>Daphnia</taxon>
    </lineage>
</organism>
<feature type="signal peptide" evidence="1">
    <location>
        <begin position="1"/>
        <end position="27"/>
    </location>
</feature>
<dbReference type="AlphaFoldDB" id="E9H848"/>
<dbReference type="Proteomes" id="UP000000305">
    <property type="component" value="Unassembled WGS sequence"/>
</dbReference>
<gene>
    <name evidence="2" type="ORF">DAPPUDRAFT_254885</name>
</gene>
<evidence type="ECO:0000256" key="1">
    <source>
        <dbReference type="SAM" id="SignalP"/>
    </source>
</evidence>
<keyword evidence="1" id="KW-0732">Signal</keyword>
<protein>
    <submittedName>
        <fullName evidence="2">Uncharacterized protein</fullName>
    </submittedName>
</protein>
<dbReference type="HOGENOM" id="CLU_1950970_0_0_1"/>
<dbReference type="OrthoDB" id="10558579at2759"/>
<feature type="chain" id="PRO_5003241776" evidence="1">
    <location>
        <begin position="28"/>
        <end position="129"/>
    </location>
</feature>
<sequence length="129" mass="14345">MPPLVPIQSLANCFFIVLVTRSSSGQAIPPHLFRNLRQSVIDNYRKIRSYLKEKTGIDYEIHIISEAAANGSILSLESDMILHDRSDETNDLHLPMANAHTLKDLEISGIKPSEVIYTAYGIEIIAATP</sequence>
<name>E9H848_DAPPU</name>
<dbReference type="PhylomeDB" id="E9H848"/>
<dbReference type="KEGG" id="dpx:DAPPUDRAFT_254885"/>
<evidence type="ECO:0000313" key="3">
    <source>
        <dbReference type="Proteomes" id="UP000000305"/>
    </source>
</evidence>